<dbReference type="AlphaFoldDB" id="A0A926P1S8"/>
<organism evidence="2 3">
    <name type="scientific">Roseibium aggregatum</name>
    <dbReference type="NCBI Taxonomy" id="187304"/>
    <lineage>
        <taxon>Bacteria</taxon>
        <taxon>Pseudomonadati</taxon>
        <taxon>Pseudomonadota</taxon>
        <taxon>Alphaproteobacteria</taxon>
        <taxon>Hyphomicrobiales</taxon>
        <taxon>Stappiaceae</taxon>
        <taxon>Roseibium</taxon>
    </lineage>
</organism>
<evidence type="ECO:0000313" key="3">
    <source>
        <dbReference type="Proteomes" id="UP000598467"/>
    </source>
</evidence>
<evidence type="ECO:0000256" key="1">
    <source>
        <dbReference type="SAM" id="SignalP"/>
    </source>
</evidence>
<accession>A0A926P1S8</accession>
<reference evidence="2" key="1">
    <citation type="submission" date="2020-05" db="EMBL/GenBank/DDBJ databases">
        <title>Identification of trans-AT polyketide cluster in two marine bacteria, producers of a novel glutaramide-containing polyketide sesbanimide D and analogs.</title>
        <authorList>
            <person name="Kacar D."/>
            <person name="Rodriguez P."/>
            <person name="Canedo L."/>
            <person name="Gonzalez E."/>
            <person name="Galan B."/>
            <person name="De La Calle F."/>
            <person name="Garcia J.L."/>
        </authorList>
    </citation>
    <scope>NUCLEOTIDE SEQUENCE</scope>
    <source>
        <strain evidence="2">PHM038</strain>
    </source>
</reference>
<protein>
    <recommendedName>
        <fullName evidence="4">PepSY domain-containing protein</fullName>
    </recommendedName>
</protein>
<dbReference type="RefSeq" id="WP_190293120.1">
    <property type="nucleotide sequence ID" value="NZ_JABFCZ010000022.1"/>
</dbReference>
<proteinExistence type="predicted"/>
<dbReference type="EMBL" id="JABFCZ010000022">
    <property type="protein sequence ID" value="MBD1548431.1"/>
    <property type="molecule type" value="Genomic_DNA"/>
</dbReference>
<keyword evidence="1" id="KW-0732">Signal</keyword>
<dbReference type="Proteomes" id="UP000598467">
    <property type="component" value="Unassembled WGS sequence"/>
</dbReference>
<gene>
    <name evidence="2" type="ORF">HK439_19370</name>
</gene>
<comment type="caution">
    <text evidence="2">The sequence shown here is derived from an EMBL/GenBank/DDBJ whole genome shotgun (WGS) entry which is preliminary data.</text>
</comment>
<sequence length="136" mass="15067">MSILKTLVSAPLAGAFLITAVSLGGVASAQAAGAQFKTSGPVAVQDIGFRGGPYGGRHWHGERPGRWERLGPRQIRRSLRHRGFHRIRILDVRGPVYVIKARGWRGARVRLVVDAFNGRILRQHVIGHRAGWGHRW</sequence>
<feature type="signal peptide" evidence="1">
    <location>
        <begin position="1"/>
        <end position="31"/>
    </location>
</feature>
<feature type="chain" id="PRO_5037588049" description="PepSY domain-containing protein" evidence="1">
    <location>
        <begin position="32"/>
        <end position="136"/>
    </location>
</feature>
<name>A0A926P1S8_9HYPH</name>
<evidence type="ECO:0008006" key="4">
    <source>
        <dbReference type="Google" id="ProtNLM"/>
    </source>
</evidence>
<evidence type="ECO:0000313" key="2">
    <source>
        <dbReference type="EMBL" id="MBD1548431.1"/>
    </source>
</evidence>